<organism evidence="1 2">
    <name type="scientific">Yinghuangia aomiensis</name>
    <dbReference type="NCBI Taxonomy" id="676205"/>
    <lineage>
        <taxon>Bacteria</taxon>
        <taxon>Bacillati</taxon>
        <taxon>Actinomycetota</taxon>
        <taxon>Actinomycetes</taxon>
        <taxon>Kitasatosporales</taxon>
        <taxon>Streptomycetaceae</taxon>
        <taxon>Yinghuangia</taxon>
    </lineage>
</organism>
<dbReference type="EMBL" id="BAABHS010000034">
    <property type="protein sequence ID" value="GAA4987612.1"/>
    <property type="molecule type" value="Genomic_DNA"/>
</dbReference>
<evidence type="ECO:0000313" key="1">
    <source>
        <dbReference type="EMBL" id="GAA4987612.1"/>
    </source>
</evidence>
<accession>A0ABP9I435</accession>
<name>A0ABP9I435_9ACTN</name>
<protein>
    <submittedName>
        <fullName evidence="1">Uncharacterized protein</fullName>
    </submittedName>
</protein>
<dbReference type="Proteomes" id="UP001500466">
    <property type="component" value="Unassembled WGS sequence"/>
</dbReference>
<reference evidence="2" key="1">
    <citation type="journal article" date="2019" name="Int. J. Syst. Evol. Microbiol.">
        <title>The Global Catalogue of Microorganisms (GCM) 10K type strain sequencing project: providing services to taxonomists for standard genome sequencing and annotation.</title>
        <authorList>
            <consortium name="The Broad Institute Genomics Platform"/>
            <consortium name="The Broad Institute Genome Sequencing Center for Infectious Disease"/>
            <person name="Wu L."/>
            <person name="Ma J."/>
        </authorList>
    </citation>
    <scope>NUCLEOTIDE SEQUENCE [LARGE SCALE GENOMIC DNA]</scope>
    <source>
        <strain evidence="2">JCM 17986</strain>
    </source>
</reference>
<gene>
    <name evidence="1" type="ORF">GCM10023205_68010</name>
</gene>
<evidence type="ECO:0000313" key="2">
    <source>
        <dbReference type="Proteomes" id="UP001500466"/>
    </source>
</evidence>
<proteinExistence type="predicted"/>
<sequence length="65" mass="6972">MNGPSVHRRSVAAPLDGPAPQRFADAADMATRLRLLRVCGDVMTRRLLSTHRRITGGVAGFGASR</sequence>
<keyword evidence="2" id="KW-1185">Reference proteome</keyword>
<comment type="caution">
    <text evidence="1">The sequence shown here is derived from an EMBL/GenBank/DDBJ whole genome shotgun (WGS) entry which is preliminary data.</text>
</comment>